<reference evidence="2 3" key="1">
    <citation type="journal article" date="2019" name="Genome Biol. Evol.">
        <title>Day and night: Metabolic profiles and evolutionary relationships of six axenic non-marine cyanobacteria.</title>
        <authorList>
            <person name="Will S.E."/>
            <person name="Henke P."/>
            <person name="Boedeker C."/>
            <person name="Huang S."/>
            <person name="Brinkmann H."/>
            <person name="Rohde M."/>
            <person name="Jarek M."/>
            <person name="Friedl T."/>
            <person name="Seufert S."/>
            <person name="Schumacher M."/>
            <person name="Overmann J."/>
            <person name="Neumann-Schaal M."/>
            <person name="Petersen J."/>
        </authorList>
    </citation>
    <scope>NUCLEOTIDE SEQUENCE [LARGE SCALE GENOMIC DNA]</scope>
    <source>
        <strain evidence="2 3">PCC 6912</strain>
    </source>
</reference>
<feature type="transmembrane region" description="Helical" evidence="1">
    <location>
        <begin position="64"/>
        <end position="84"/>
    </location>
</feature>
<protein>
    <submittedName>
        <fullName evidence="2">Uncharacterized protein</fullName>
    </submittedName>
</protein>
<dbReference type="OrthoDB" id="573258at2"/>
<feature type="transmembrane region" description="Helical" evidence="1">
    <location>
        <begin position="96"/>
        <end position="113"/>
    </location>
</feature>
<keyword evidence="1" id="KW-1133">Transmembrane helix</keyword>
<dbReference type="Proteomes" id="UP000268857">
    <property type="component" value="Unassembled WGS sequence"/>
</dbReference>
<evidence type="ECO:0000313" key="2">
    <source>
        <dbReference type="EMBL" id="RUR85725.1"/>
    </source>
</evidence>
<evidence type="ECO:0000313" key="3">
    <source>
        <dbReference type="Proteomes" id="UP000268857"/>
    </source>
</evidence>
<proteinExistence type="predicted"/>
<feature type="transmembrane region" description="Helical" evidence="1">
    <location>
        <begin position="28"/>
        <end position="52"/>
    </location>
</feature>
<name>A0A433NPG3_CHLFR</name>
<sequence length="119" mass="13420">MSKLQPTQLSSANTGLNLKFIKQNFSTLIKVISIFLIASAIGLELGNIYILITNSKLPSSLNPIFWIERFAVTIHFLEAIIAAFFAPSRKKMPVQYGIYTFFVGTVGLLELFQEEFRTK</sequence>
<dbReference type="RefSeq" id="WP_016878107.1">
    <property type="nucleotide sequence ID" value="NZ_AJLN01000141.1"/>
</dbReference>
<keyword evidence="1" id="KW-0812">Transmembrane</keyword>
<dbReference type="EMBL" id="RSCJ01000002">
    <property type="protein sequence ID" value="RUR85725.1"/>
    <property type="molecule type" value="Genomic_DNA"/>
</dbReference>
<organism evidence="2 3">
    <name type="scientific">Chlorogloeopsis fritschii PCC 6912</name>
    <dbReference type="NCBI Taxonomy" id="211165"/>
    <lineage>
        <taxon>Bacteria</taxon>
        <taxon>Bacillati</taxon>
        <taxon>Cyanobacteriota</taxon>
        <taxon>Cyanophyceae</taxon>
        <taxon>Nostocales</taxon>
        <taxon>Chlorogloeopsidaceae</taxon>
        <taxon>Chlorogloeopsis</taxon>
    </lineage>
</organism>
<keyword evidence="1" id="KW-0472">Membrane</keyword>
<dbReference type="AlphaFoldDB" id="A0A433NPG3"/>
<evidence type="ECO:0000256" key="1">
    <source>
        <dbReference type="SAM" id="Phobius"/>
    </source>
</evidence>
<keyword evidence="3" id="KW-1185">Reference proteome</keyword>
<comment type="caution">
    <text evidence="2">The sequence shown here is derived from an EMBL/GenBank/DDBJ whole genome shotgun (WGS) entry which is preliminary data.</text>
</comment>
<accession>A0A433NPG3</accession>
<gene>
    <name evidence="2" type="ORF">PCC6912_05500</name>
</gene>
<dbReference type="STRING" id="211165.GCA_000317285_06102"/>